<dbReference type="Proteomes" id="UP000078397">
    <property type="component" value="Unassembled WGS sequence"/>
</dbReference>
<dbReference type="RefSeq" id="XP_018148451.1">
    <property type="nucleotide sequence ID" value="XM_018292866.1"/>
</dbReference>
<evidence type="ECO:0000313" key="1">
    <source>
        <dbReference type="EMBL" id="OAQ72368.1"/>
    </source>
</evidence>
<evidence type="ECO:0000313" key="2">
    <source>
        <dbReference type="Proteomes" id="UP000078397"/>
    </source>
</evidence>
<dbReference type="EMBL" id="LSBJ02000001">
    <property type="protein sequence ID" value="OAQ72368.1"/>
    <property type="molecule type" value="Genomic_DNA"/>
</dbReference>
<gene>
    <name evidence="1" type="ORF">VFPPC_15113</name>
</gene>
<reference evidence="1 2" key="1">
    <citation type="journal article" date="2016" name="PLoS Pathog.">
        <title>Biosynthesis of antibiotic leucinostatins in bio-control fungus Purpureocillium lilacinum and their inhibition on phytophthora revealed by genome mining.</title>
        <authorList>
            <person name="Wang G."/>
            <person name="Liu Z."/>
            <person name="Lin R."/>
            <person name="Li E."/>
            <person name="Mao Z."/>
            <person name="Ling J."/>
            <person name="Yang Y."/>
            <person name="Yin W.B."/>
            <person name="Xie B."/>
        </authorList>
    </citation>
    <scope>NUCLEOTIDE SEQUENCE [LARGE SCALE GENOMIC DNA]</scope>
    <source>
        <strain evidence="1">170</strain>
    </source>
</reference>
<dbReference type="KEGG" id="pchm:VFPPC_15113"/>
<comment type="caution">
    <text evidence="1">The sequence shown here is derived from an EMBL/GenBank/DDBJ whole genome shotgun (WGS) entry which is preliminary data.</text>
</comment>
<accession>A0A179G4H6</accession>
<proteinExistence type="predicted"/>
<name>A0A179G4H6_METCM</name>
<dbReference type="GeneID" id="28856860"/>
<sequence length="127" mass="13758">MAACLDSSKHLPAMAGSLLSTSYREYACGVLTDAGGSIANIAAMPIGRKANIVERLQTSDWISIFSQVCRTRAICDTLSSQGQPRLLLETVISSFGFLANFGKTELAKSSHFQVENRSGTSRRTVRR</sequence>
<organism evidence="1 2">
    <name type="scientific">Pochonia chlamydosporia 170</name>
    <dbReference type="NCBI Taxonomy" id="1380566"/>
    <lineage>
        <taxon>Eukaryota</taxon>
        <taxon>Fungi</taxon>
        <taxon>Dikarya</taxon>
        <taxon>Ascomycota</taxon>
        <taxon>Pezizomycotina</taxon>
        <taxon>Sordariomycetes</taxon>
        <taxon>Hypocreomycetidae</taxon>
        <taxon>Hypocreales</taxon>
        <taxon>Clavicipitaceae</taxon>
        <taxon>Pochonia</taxon>
    </lineage>
</organism>
<dbReference type="AlphaFoldDB" id="A0A179G4H6"/>
<protein>
    <submittedName>
        <fullName evidence="1">Uncharacterized protein</fullName>
    </submittedName>
</protein>
<keyword evidence="2" id="KW-1185">Reference proteome</keyword>